<accession>A0A0K9PTW6</accession>
<proteinExistence type="predicted"/>
<dbReference type="Proteomes" id="UP000036987">
    <property type="component" value="Unassembled WGS sequence"/>
</dbReference>
<protein>
    <submittedName>
        <fullName evidence="1">Uncharacterized protein</fullName>
    </submittedName>
</protein>
<keyword evidence="2" id="KW-1185">Reference proteome</keyword>
<dbReference type="AlphaFoldDB" id="A0A0K9PTW6"/>
<sequence length="43" mass="5047">CKDQYSSAPHEKIQGLYEVTFRALLDQKWKKSKAFMKLLSEPC</sequence>
<name>A0A0K9PTW6_ZOSMR</name>
<organism evidence="1 2">
    <name type="scientific">Zostera marina</name>
    <name type="common">Eelgrass</name>
    <dbReference type="NCBI Taxonomy" id="29655"/>
    <lineage>
        <taxon>Eukaryota</taxon>
        <taxon>Viridiplantae</taxon>
        <taxon>Streptophyta</taxon>
        <taxon>Embryophyta</taxon>
        <taxon>Tracheophyta</taxon>
        <taxon>Spermatophyta</taxon>
        <taxon>Magnoliopsida</taxon>
        <taxon>Liliopsida</taxon>
        <taxon>Zosteraceae</taxon>
        <taxon>Zostera</taxon>
    </lineage>
</organism>
<gene>
    <name evidence="1" type="ORF">ZOSMA_1780G00020</name>
</gene>
<feature type="non-terminal residue" evidence="1">
    <location>
        <position position="1"/>
    </location>
</feature>
<dbReference type="EMBL" id="LFYR01000665">
    <property type="protein sequence ID" value="KMZ71672.1"/>
    <property type="molecule type" value="Genomic_DNA"/>
</dbReference>
<reference evidence="2" key="1">
    <citation type="journal article" date="2016" name="Nature">
        <title>The genome of the seagrass Zostera marina reveals angiosperm adaptation to the sea.</title>
        <authorList>
            <person name="Olsen J.L."/>
            <person name="Rouze P."/>
            <person name="Verhelst B."/>
            <person name="Lin Y.-C."/>
            <person name="Bayer T."/>
            <person name="Collen J."/>
            <person name="Dattolo E."/>
            <person name="De Paoli E."/>
            <person name="Dittami S."/>
            <person name="Maumus F."/>
            <person name="Michel G."/>
            <person name="Kersting A."/>
            <person name="Lauritano C."/>
            <person name="Lohaus R."/>
            <person name="Toepel M."/>
            <person name="Tonon T."/>
            <person name="Vanneste K."/>
            <person name="Amirebrahimi M."/>
            <person name="Brakel J."/>
            <person name="Bostroem C."/>
            <person name="Chovatia M."/>
            <person name="Grimwood J."/>
            <person name="Jenkins J.W."/>
            <person name="Jueterbock A."/>
            <person name="Mraz A."/>
            <person name="Stam W.T."/>
            <person name="Tice H."/>
            <person name="Bornberg-Bauer E."/>
            <person name="Green P.J."/>
            <person name="Pearson G.A."/>
            <person name="Procaccini G."/>
            <person name="Duarte C.M."/>
            <person name="Schmutz J."/>
            <person name="Reusch T.B.H."/>
            <person name="Van de Peer Y."/>
        </authorList>
    </citation>
    <scope>NUCLEOTIDE SEQUENCE [LARGE SCALE GENOMIC DNA]</scope>
    <source>
        <strain evidence="2">cv. Finnish</strain>
    </source>
</reference>
<evidence type="ECO:0000313" key="1">
    <source>
        <dbReference type="EMBL" id="KMZ71672.1"/>
    </source>
</evidence>
<evidence type="ECO:0000313" key="2">
    <source>
        <dbReference type="Proteomes" id="UP000036987"/>
    </source>
</evidence>
<comment type="caution">
    <text evidence="1">The sequence shown here is derived from an EMBL/GenBank/DDBJ whole genome shotgun (WGS) entry which is preliminary data.</text>
</comment>